<dbReference type="SUPFAM" id="SSF50129">
    <property type="entry name" value="GroES-like"/>
    <property type="match status" value="1"/>
</dbReference>
<accession>A0A5C8PRC7</accession>
<comment type="caution">
    <text evidence="7">The sequence shown here is derived from an EMBL/GenBank/DDBJ whole genome shotgun (WGS) entry which is preliminary data.</text>
</comment>
<dbReference type="SUPFAM" id="SSF51735">
    <property type="entry name" value="NAD(P)-binding Rossmann-fold domains"/>
    <property type="match status" value="1"/>
</dbReference>
<dbReference type="OrthoDB" id="5295340at2"/>
<dbReference type="EMBL" id="VDUZ01000008">
    <property type="protein sequence ID" value="TXL77581.1"/>
    <property type="molecule type" value="Genomic_DNA"/>
</dbReference>
<dbReference type="InterPro" id="IPR013154">
    <property type="entry name" value="ADH-like_N"/>
</dbReference>
<evidence type="ECO:0000313" key="7">
    <source>
        <dbReference type="EMBL" id="TXL77581.1"/>
    </source>
</evidence>
<dbReference type="GO" id="GO:0008270">
    <property type="term" value="F:zinc ion binding"/>
    <property type="evidence" value="ECO:0007669"/>
    <property type="project" value="InterPro"/>
</dbReference>
<protein>
    <submittedName>
        <fullName evidence="7">Zinc-dependent alcohol dehydrogenase family protein</fullName>
    </submittedName>
</protein>
<dbReference type="NCBIfam" id="TIGR02822">
    <property type="entry name" value="adh_fam_2"/>
    <property type="match status" value="1"/>
</dbReference>
<dbReference type="InterPro" id="IPR036291">
    <property type="entry name" value="NAD(P)-bd_dom_sf"/>
</dbReference>
<keyword evidence="5" id="KW-0560">Oxidoreductase</keyword>
<dbReference type="AlphaFoldDB" id="A0A5C8PRC7"/>
<dbReference type="PROSITE" id="PS00059">
    <property type="entry name" value="ADH_ZINC"/>
    <property type="match status" value="1"/>
</dbReference>
<dbReference type="PROSITE" id="PS51257">
    <property type="entry name" value="PROKAR_LIPOPROTEIN"/>
    <property type="match status" value="1"/>
</dbReference>
<gene>
    <name evidence="7" type="ORF">FHP25_09120</name>
</gene>
<evidence type="ECO:0000256" key="1">
    <source>
        <dbReference type="ARBA" id="ARBA00001947"/>
    </source>
</evidence>
<name>A0A5C8PRC7_9HYPH</name>
<keyword evidence="3" id="KW-0479">Metal-binding</keyword>
<evidence type="ECO:0000259" key="6">
    <source>
        <dbReference type="Pfam" id="PF08240"/>
    </source>
</evidence>
<evidence type="ECO:0000256" key="3">
    <source>
        <dbReference type="ARBA" id="ARBA00022723"/>
    </source>
</evidence>
<sequence>MRAMVLQRPNTPLIDMPAADPVPGPGQVLIAVSACGVCRTDLHVVDGELTSPKLPIVPGHEIVGRILACGPGADRFAPGARVGVPWLGWTCGQCDLCRAGRENLCDAARFTGYQIDGGYADRAVADVRYVFALPEGYDDVEAAPLLCAGLIGYRALVKAGDAPRLGIYGFGAAAHIVAQVAAWQGRRIFAFTRAGDDTAQAFARELGAAWTGASETAPPEPLDAAILFAPAGHLVPLALRAVRKGGRVVCAGIHMSDIPSFPYDILWGEREIVSVANLTRGDAEAFLALAPKVPVRTTVERYPLAQANAVLDRLRRGDVRGAAVLVP</sequence>
<dbReference type="PANTHER" id="PTHR42940:SF8">
    <property type="entry name" value="VACUOLAR PROTEIN SORTING-ASSOCIATED PROTEIN 11"/>
    <property type="match status" value="1"/>
</dbReference>
<evidence type="ECO:0000256" key="4">
    <source>
        <dbReference type="ARBA" id="ARBA00022833"/>
    </source>
</evidence>
<dbReference type="Gene3D" id="3.40.50.720">
    <property type="entry name" value="NAD(P)-binding Rossmann-like Domain"/>
    <property type="match status" value="1"/>
</dbReference>
<dbReference type="Pfam" id="PF08240">
    <property type="entry name" value="ADH_N"/>
    <property type="match status" value="1"/>
</dbReference>
<evidence type="ECO:0000256" key="2">
    <source>
        <dbReference type="ARBA" id="ARBA00008072"/>
    </source>
</evidence>
<dbReference type="PANTHER" id="PTHR42940">
    <property type="entry name" value="ALCOHOL DEHYDROGENASE 1-RELATED"/>
    <property type="match status" value="1"/>
</dbReference>
<evidence type="ECO:0000256" key="5">
    <source>
        <dbReference type="ARBA" id="ARBA00023002"/>
    </source>
</evidence>
<dbReference type="Gene3D" id="3.90.180.10">
    <property type="entry name" value="Medium-chain alcohol dehydrogenases, catalytic domain"/>
    <property type="match status" value="1"/>
</dbReference>
<dbReference type="Proteomes" id="UP000321638">
    <property type="component" value="Unassembled WGS sequence"/>
</dbReference>
<dbReference type="InterPro" id="IPR011032">
    <property type="entry name" value="GroES-like_sf"/>
</dbReference>
<keyword evidence="8" id="KW-1185">Reference proteome</keyword>
<dbReference type="InterPro" id="IPR002328">
    <property type="entry name" value="ADH_Zn_CS"/>
</dbReference>
<evidence type="ECO:0000313" key="8">
    <source>
        <dbReference type="Proteomes" id="UP000321638"/>
    </source>
</evidence>
<dbReference type="RefSeq" id="WP_147846621.1">
    <property type="nucleotide sequence ID" value="NZ_VDUZ01000008.1"/>
</dbReference>
<comment type="cofactor">
    <cofactor evidence="1">
        <name>Zn(2+)</name>
        <dbReference type="ChEBI" id="CHEBI:29105"/>
    </cofactor>
</comment>
<keyword evidence="4" id="KW-0862">Zinc</keyword>
<dbReference type="InterPro" id="IPR014187">
    <property type="entry name" value="ADH_Zn_typ-2"/>
</dbReference>
<dbReference type="GO" id="GO:0004022">
    <property type="term" value="F:alcohol dehydrogenase (NAD+) activity"/>
    <property type="evidence" value="ECO:0007669"/>
    <property type="project" value="TreeGrafter"/>
</dbReference>
<organism evidence="7 8">
    <name type="scientific">Vineibacter terrae</name>
    <dbReference type="NCBI Taxonomy" id="2586908"/>
    <lineage>
        <taxon>Bacteria</taxon>
        <taxon>Pseudomonadati</taxon>
        <taxon>Pseudomonadota</taxon>
        <taxon>Alphaproteobacteria</taxon>
        <taxon>Hyphomicrobiales</taxon>
        <taxon>Vineibacter</taxon>
    </lineage>
</organism>
<proteinExistence type="inferred from homology"/>
<reference evidence="7 8" key="1">
    <citation type="submission" date="2019-06" db="EMBL/GenBank/DDBJ databases">
        <title>New taxonomy in bacterial strain CC-CFT640, isolated from vineyard.</title>
        <authorList>
            <person name="Lin S.-Y."/>
            <person name="Tsai C.-F."/>
            <person name="Young C.-C."/>
        </authorList>
    </citation>
    <scope>NUCLEOTIDE SEQUENCE [LARGE SCALE GENOMIC DNA]</scope>
    <source>
        <strain evidence="7 8">CC-CFT640</strain>
    </source>
</reference>
<comment type="similarity">
    <text evidence="2">Belongs to the zinc-containing alcohol dehydrogenase family.</text>
</comment>
<dbReference type="CDD" id="cd08298">
    <property type="entry name" value="CAD2"/>
    <property type="match status" value="1"/>
</dbReference>
<dbReference type="GO" id="GO:0005737">
    <property type="term" value="C:cytoplasm"/>
    <property type="evidence" value="ECO:0007669"/>
    <property type="project" value="TreeGrafter"/>
</dbReference>
<feature type="domain" description="Alcohol dehydrogenase-like N-terminal" evidence="6">
    <location>
        <begin position="24"/>
        <end position="135"/>
    </location>
</feature>